<dbReference type="AlphaFoldDB" id="A0A0G3EMP9"/>
<dbReference type="PANTHER" id="PTHR43103">
    <property type="entry name" value="NUCLEOSIDE-DIPHOSPHATE-SUGAR EPIMERASE"/>
    <property type="match status" value="1"/>
</dbReference>
<organism evidence="4 5">
    <name type="scientific">Pandoraea thiooxydans</name>
    <dbReference type="NCBI Taxonomy" id="445709"/>
    <lineage>
        <taxon>Bacteria</taxon>
        <taxon>Pseudomonadati</taxon>
        <taxon>Pseudomonadota</taxon>
        <taxon>Betaproteobacteria</taxon>
        <taxon>Burkholderiales</taxon>
        <taxon>Burkholderiaceae</taxon>
        <taxon>Pandoraea</taxon>
    </lineage>
</organism>
<evidence type="ECO:0000256" key="2">
    <source>
        <dbReference type="ARBA" id="ARBA00023277"/>
    </source>
</evidence>
<dbReference type="Proteomes" id="UP000036700">
    <property type="component" value="Chromosome"/>
</dbReference>
<dbReference type="Gene3D" id="3.90.25.10">
    <property type="entry name" value="UDP-galactose 4-epimerase, domain 1"/>
    <property type="match status" value="1"/>
</dbReference>
<reference evidence="5" key="1">
    <citation type="submission" date="2015-06" db="EMBL/GenBank/DDBJ databases">
        <authorList>
            <person name="Lim Y.L."/>
            <person name="Ee R."/>
            <person name="Yong D."/>
            <person name="How K.Y."/>
            <person name="Yin W.F."/>
            <person name="Chan K.G."/>
        </authorList>
    </citation>
    <scope>NUCLEOTIDE SEQUENCE [LARGE SCALE GENOMIC DNA]</scope>
    <source>
        <strain evidence="5">DSM 25325</strain>
    </source>
</reference>
<evidence type="ECO:0000259" key="3">
    <source>
        <dbReference type="Pfam" id="PF01370"/>
    </source>
</evidence>
<feature type="domain" description="NAD-dependent epimerase/dehydratase" evidence="3">
    <location>
        <begin position="3"/>
        <end position="200"/>
    </location>
</feature>
<sequence>MNIVVTGAAGFLGKRLIKALLERGELRGQHGQRQRIEKISAFDVVPLAGIDDPRVQAISGDIADKAELERLIGPDIASVFHLAAIVSGQAEQDFDLGMRINFDATRALLERIRALGSGARFVMTSSVAVFGGTLPHTVEDSHVWAPQSSYGTEKALGDLLLADYSRRGFVDGRSLRMPTVVVRPGKPNRAASSFASGIIREPINGVEAVCPVAPQTPMWLISPGCAIDNLLHGHELLAAQLSGGRVINLPGLSVTVGEMLDSLRRIAGSEAANRVRFEPDPAIERIVNSWPGNFSADYARALGFVADTSFDDVVRAFIRDNAGAAL</sequence>
<dbReference type="Pfam" id="PF01370">
    <property type="entry name" value="Epimerase"/>
    <property type="match status" value="1"/>
</dbReference>
<dbReference type="OrthoDB" id="9801056at2"/>
<dbReference type="STRING" id="445709.ABW99_09155"/>
<dbReference type="InterPro" id="IPR036291">
    <property type="entry name" value="NAD(P)-bd_dom_sf"/>
</dbReference>
<dbReference type="InterPro" id="IPR050005">
    <property type="entry name" value="DenD"/>
</dbReference>
<keyword evidence="5" id="KW-1185">Reference proteome</keyword>
<dbReference type="CDD" id="cd05238">
    <property type="entry name" value="Gne_like_SDR_e"/>
    <property type="match status" value="1"/>
</dbReference>
<protein>
    <submittedName>
        <fullName evidence="4">NAD-dependent epimerase</fullName>
    </submittedName>
</protein>
<dbReference type="Gene3D" id="3.40.50.720">
    <property type="entry name" value="NAD(P)-binding Rossmann-like Domain"/>
    <property type="match status" value="1"/>
</dbReference>
<keyword evidence="1" id="KW-0521">NADP</keyword>
<dbReference type="InterPro" id="IPR001509">
    <property type="entry name" value="Epimerase_deHydtase"/>
</dbReference>
<proteinExistence type="predicted"/>
<dbReference type="PANTHER" id="PTHR43103:SF3">
    <property type="entry name" value="ADP-L-GLYCERO-D-MANNO-HEPTOSE-6-EPIMERASE"/>
    <property type="match status" value="1"/>
</dbReference>
<dbReference type="KEGG" id="ptx:ABW99_09155"/>
<dbReference type="EMBL" id="CP011568">
    <property type="protein sequence ID" value="AKJ68358.1"/>
    <property type="molecule type" value="Genomic_DNA"/>
</dbReference>
<keyword evidence="2" id="KW-0119">Carbohydrate metabolism</keyword>
<dbReference type="NCBIfam" id="NF043036">
    <property type="entry name" value="ErythonDh"/>
    <property type="match status" value="1"/>
</dbReference>
<name>A0A0G3EMP9_9BURK</name>
<dbReference type="SUPFAM" id="SSF51735">
    <property type="entry name" value="NAD(P)-binding Rossmann-fold domains"/>
    <property type="match status" value="1"/>
</dbReference>
<evidence type="ECO:0000256" key="1">
    <source>
        <dbReference type="ARBA" id="ARBA00022857"/>
    </source>
</evidence>
<gene>
    <name evidence="4" type="ORF">ABW99_09155</name>
</gene>
<dbReference type="RefSeq" id="WP_047214182.1">
    <property type="nucleotide sequence ID" value="NZ_CP011568.3"/>
</dbReference>
<evidence type="ECO:0000313" key="5">
    <source>
        <dbReference type="Proteomes" id="UP000036700"/>
    </source>
</evidence>
<evidence type="ECO:0000313" key="4">
    <source>
        <dbReference type="EMBL" id="AKJ68358.1"/>
    </source>
</evidence>
<dbReference type="GO" id="GO:0016491">
    <property type="term" value="F:oxidoreductase activity"/>
    <property type="evidence" value="ECO:0007669"/>
    <property type="project" value="InterPro"/>
</dbReference>
<dbReference type="PATRIC" id="fig|445709.3.peg.1958"/>
<accession>A0A0G3EMP9</accession>